<evidence type="ECO:0000313" key="2">
    <source>
        <dbReference type="Proteomes" id="UP001396334"/>
    </source>
</evidence>
<comment type="caution">
    <text evidence="1">The sequence shown here is derived from an EMBL/GenBank/DDBJ whole genome shotgun (WGS) entry which is preliminary data.</text>
</comment>
<evidence type="ECO:0000313" key="1">
    <source>
        <dbReference type="EMBL" id="KAK9023211.1"/>
    </source>
</evidence>
<dbReference type="EMBL" id="JBBPBN010000015">
    <property type="protein sequence ID" value="KAK9023211.1"/>
    <property type="molecule type" value="Genomic_DNA"/>
</dbReference>
<name>A0ABR2SDW3_9ROSI</name>
<protein>
    <submittedName>
        <fullName evidence="1">Uncharacterized protein</fullName>
    </submittedName>
</protein>
<gene>
    <name evidence="1" type="ORF">V6N11_003437</name>
</gene>
<dbReference type="Proteomes" id="UP001396334">
    <property type="component" value="Unassembled WGS sequence"/>
</dbReference>
<accession>A0ABR2SDW3</accession>
<reference evidence="1 2" key="1">
    <citation type="journal article" date="2024" name="G3 (Bethesda)">
        <title>Genome assembly of Hibiscus sabdariffa L. provides insights into metabolisms of medicinal natural products.</title>
        <authorList>
            <person name="Kim T."/>
        </authorList>
    </citation>
    <scope>NUCLEOTIDE SEQUENCE [LARGE SCALE GENOMIC DNA]</scope>
    <source>
        <strain evidence="1">TK-2024</strain>
        <tissue evidence="1">Old leaves</tissue>
    </source>
</reference>
<sequence>MLETLLPGCFVWKYQNETTTFANVGLRPVQEINYVRHVCVEQIFLRPLVHASFPELRDFGGFDGLLKTVRSNFTLFKKIGCRLSAYFFEVDKCGSKWNPENRMRLRATRFTRSPD</sequence>
<proteinExistence type="predicted"/>
<organism evidence="1 2">
    <name type="scientific">Hibiscus sabdariffa</name>
    <name type="common">roselle</name>
    <dbReference type="NCBI Taxonomy" id="183260"/>
    <lineage>
        <taxon>Eukaryota</taxon>
        <taxon>Viridiplantae</taxon>
        <taxon>Streptophyta</taxon>
        <taxon>Embryophyta</taxon>
        <taxon>Tracheophyta</taxon>
        <taxon>Spermatophyta</taxon>
        <taxon>Magnoliopsida</taxon>
        <taxon>eudicotyledons</taxon>
        <taxon>Gunneridae</taxon>
        <taxon>Pentapetalae</taxon>
        <taxon>rosids</taxon>
        <taxon>malvids</taxon>
        <taxon>Malvales</taxon>
        <taxon>Malvaceae</taxon>
        <taxon>Malvoideae</taxon>
        <taxon>Hibiscus</taxon>
    </lineage>
</organism>
<keyword evidence="2" id="KW-1185">Reference proteome</keyword>